<dbReference type="Gene3D" id="3.40.630.10">
    <property type="entry name" value="Zn peptidases"/>
    <property type="match status" value="1"/>
</dbReference>
<sequence length="747" mass="83358">MNKAIKMAVLIVLLFLIPSLISAEEVSTADKGGVYETEVRATLYDNSTGSLEALGFLDSGTVFRESGRLGSNWHMVATGGSRYFIYRGATKPSVETPETVNRAVEKKVMLSQQVPVYSDAKEEKRLGLLYPGKELDVQGQNGDYFVVEFAGVKGYIEGALTSEVRLSHPDYFRVHNRDTPVYRQTSSGLEAAGYLKAGETFRIARDYGANWHEINMGNWRGYVYKGATSSSHPDFMPKPVRSDRTLGTLTVERPAPIFDNSTGSLHEFARVEQGRTLTILRDYGANWYEVSFGGRIGYINKATVSRTFATNDRFFTTGTNGAVIYDNRSGQLEAVGRLLPHQTYHRTRDYGRNWHEIQFGSSKGYIYKGGTFPTTQQYPIVSGGSPLVEVRADKRMTVYDSSRGGRTSIGTVERGTVLNVTAKTGQWYEINFASKRGYIYAPAVTPTISKVIQPRQNYSHQTMTRDLEVLEAMYPNLISVVSSGKSVQGRDIPVVKLGNGDKKVMFNGSFHAREHMTTNVMMNMIDEYARAYSQNRTLGRYSPSEILDDVSIWFVPMVNPDGVTLVQRGSSGMRESSSLIQWNNGSRNFTSWKANIRGVDLNRQFPTYWSTISNNPGRPAPQNYKGRQPLTEPEAIFMYNLMNKHNFLAVMSYHSSGEVLFARSRLNGGMSEMSNLMRNVTGYPILDLTSSRSGGGYSDWIAVSKGVPAITVEIAPFTGAMPVPLHQWDRVWQRNQHAGLAVANHVR</sequence>
<dbReference type="PANTHER" id="PTHR11705">
    <property type="entry name" value="PROTEASE FAMILY M14 CARBOXYPEPTIDASE A,B"/>
    <property type="match status" value="1"/>
</dbReference>
<evidence type="ECO:0000256" key="9">
    <source>
        <dbReference type="SAM" id="SignalP"/>
    </source>
</evidence>
<organism evidence="11 12">
    <name type="scientific">Bacillus selenitireducens (strain ATCC 700615 / DSM 15326 / MLS10)</name>
    <dbReference type="NCBI Taxonomy" id="439292"/>
    <lineage>
        <taxon>Bacteria</taxon>
        <taxon>Bacillati</taxon>
        <taxon>Bacillota</taxon>
        <taxon>Bacilli</taxon>
        <taxon>Bacillales</taxon>
        <taxon>Bacillaceae</taxon>
        <taxon>Salisediminibacterium</taxon>
    </lineage>
</organism>
<dbReference type="PROSITE" id="PS52035">
    <property type="entry name" value="PEPTIDASE_M14"/>
    <property type="match status" value="1"/>
</dbReference>
<evidence type="ECO:0000256" key="4">
    <source>
        <dbReference type="ARBA" id="ARBA00022723"/>
    </source>
</evidence>
<dbReference type="InterPro" id="IPR000834">
    <property type="entry name" value="Peptidase_M14"/>
</dbReference>
<dbReference type="InterPro" id="IPR057246">
    <property type="entry name" value="CARBOXYPEPT_ZN_1"/>
</dbReference>
<dbReference type="Gene3D" id="2.30.30.40">
    <property type="entry name" value="SH3 Domains"/>
    <property type="match status" value="1"/>
</dbReference>
<dbReference type="PANTHER" id="PTHR11705:SF143">
    <property type="entry name" value="SLL0236 PROTEIN"/>
    <property type="match status" value="1"/>
</dbReference>
<keyword evidence="12" id="KW-1185">Reference proteome</keyword>
<keyword evidence="9" id="KW-0732">Signal</keyword>
<dbReference type="eggNOG" id="COG2866">
    <property type="taxonomic scope" value="Bacteria"/>
</dbReference>
<evidence type="ECO:0000313" key="11">
    <source>
        <dbReference type="EMBL" id="ADH98511.1"/>
    </source>
</evidence>
<protein>
    <submittedName>
        <fullName evidence="11">Peptidase M14 carboxypeptidase A</fullName>
    </submittedName>
</protein>
<keyword evidence="6" id="KW-0862">Zinc</keyword>
<dbReference type="STRING" id="439292.Bsel_0990"/>
<feature type="chain" id="PRO_5003090783" evidence="9">
    <location>
        <begin position="24"/>
        <end position="747"/>
    </location>
</feature>
<keyword evidence="11" id="KW-0121">Carboxypeptidase</keyword>
<keyword evidence="7" id="KW-0482">Metalloprotease</keyword>
<comment type="cofactor">
    <cofactor evidence="1">
        <name>Zn(2+)</name>
        <dbReference type="ChEBI" id="CHEBI:29105"/>
    </cofactor>
</comment>
<reference evidence="11" key="1">
    <citation type="submission" date="2009-10" db="EMBL/GenBank/DDBJ databases">
        <title>Complete sequence of Bacillus selenitireducens MLS10.</title>
        <authorList>
            <consortium name="US DOE Joint Genome Institute"/>
            <person name="Lucas S."/>
            <person name="Copeland A."/>
            <person name="Lapidus A."/>
            <person name="Glavina del Rio T."/>
            <person name="Dalin E."/>
            <person name="Tice H."/>
            <person name="Bruce D."/>
            <person name="Goodwin L."/>
            <person name="Pitluck S."/>
            <person name="Sims D."/>
            <person name="Brettin T."/>
            <person name="Detter J.C."/>
            <person name="Han C."/>
            <person name="Larimer F."/>
            <person name="Land M."/>
            <person name="Hauser L."/>
            <person name="Kyrpides N."/>
            <person name="Ovchinnikova G."/>
            <person name="Stolz J."/>
        </authorList>
    </citation>
    <scope>NUCLEOTIDE SEQUENCE [LARGE SCALE GENOMIC DNA]</scope>
    <source>
        <strain evidence="11">MLS10</strain>
    </source>
</reference>
<dbReference type="AlphaFoldDB" id="D6Y0C0"/>
<feature type="active site" description="Proton donor/acceptor" evidence="8">
    <location>
        <position position="713"/>
    </location>
</feature>
<dbReference type="GO" id="GO:0006508">
    <property type="term" value="P:proteolysis"/>
    <property type="evidence" value="ECO:0007669"/>
    <property type="project" value="UniProtKB-KW"/>
</dbReference>
<comment type="similarity">
    <text evidence="2 8">Belongs to the peptidase M14 family.</text>
</comment>
<evidence type="ECO:0000256" key="8">
    <source>
        <dbReference type="PROSITE-ProRule" id="PRU01379"/>
    </source>
</evidence>
<dbReference type="HOGENOM" id="CLU_371996_0_0_9"/>
<dbReference type="Proteomes" id="UP000000271">
    <property type="component" value="Chromosome"/>
</dbReference>
<evidence type="ECO:0000256" key="3">
    <source>
        <dbReference type="ARBA" id="ARBA00022670"/>
    </source>
</evidence>
<dbReference type="GO" id="GO:0005615">
    <property type="term" value="C:extracellular space"/>
    <property type="evidence" value="ECO:0007669"/>
    <property type="project" value="TreeGrafter"/>
</dbReference>
<dbReference type="GO" id="GO:0004181">
    <property type="term" value="F:metallocarboxypeptidase activity"/>
    <property type="evidence" value="ECO:0007669"/>
    <property type="project" value="InterPro"/>
</dbReference>
<dbReference type="SUPFAM" id="SSF53187">
    <property type="entry name" value="Zn-dependent exopeptidases"/>
    <property type="match status" value="1"/>
</dbReference>
<evidence type="ECO:0000256" key="7">
    <source>
        <dbReference type="ARBA" id="ARBA00023049"/>
    </source>
</evidence>
<dbReference type="KEGG" id="bse:Bsel_0990"/>
<dbReference type="EMBL" id="CP001791">
    <property type="protein sequence ID" value="ADH98511.1"/>
    <property type="molecule type" value="Genomic_DNA"/>
</dbReference>
<feature type="signal peptide" evidence="9">
    <location>
        <begin position="1"/>
        <end position="23"/>
    </location>
</feature>
<evidence type="ECO:0000256" key="6">
    <source>
        <dbReference type="ARBA" id="ARBA00022833"/>
    </source>
</evidence>
<evidence type="ECO:0000313" key="12">
    <source>
        <dbReference type="Proteomes" id="UP000000271"/>
    </source>
</evidence>
<proteinExistence type="inferred from homology"/>
<evidence type="ECO:0000256" key="1">
    <source>
        <dbReference type="ARBA" id="ARBA00001947"/>
    </source>
</evidence>
<evidence type="ECO:0000256" key="2">
    <source>
        <dbReference type="ARBA" id="ARBA00005988"/>
    </source>
</evidence>
<dbReference type="Pfam" id="PF00246">
    <property type="entry name" value="Peptidase_M14"/>
    <property type="match status" value="1"/>
</dbReference>
<keyword evidence="4" id="KW-0479">Metal-binding</keyword>
<dbReference type="SMART" id="SM00631">
    <property type="entry name" value="Zn_pept"/>
    <property type="match status" value="1"/>
</dbReference>
<evidence type="ECO:0000256" key="5">
    <source>
        <dbReference type="ARBA" id="ARBA00022801"/>
    </source>
</evidence>
<feature type="domain" description="Peptidase M14" evidence="10">
    <location>
        <begin position="456"/>
        <end position="746"/>
    </location>
</feature>
<dbReference type="GO" id="GO:0008270">
    <property type="term" value="F:zinc ion binding"/>
    <property type="evidence" value="ECO:0007669"/>
    <property type="project" value="InterPro"/>
</dbReference>
<name>D6Y0C0_BACIE</name>
<keyword evidence="5" id="KW-0378">Hydrolase</keyword>
<evidence type="ECO:0000259" key="10">
    <source>
        <dbReference type="PROSITE" id="PS52035"/>
    </source>
</evidence>
<accession>D6Y0C0</accession>
<dbReference type="PROSITE" id="PS00132">
    <property type="entry name" value="CARBOXYPEPT_ZN_1"/>
    <property type="match status" value="1"/>
</dbReference>
<gene>
    <name evidence="11" type="ordered locus">Bsel_0990</name>
</gene>
<keyword evidence="3" id="KW-0645">Protease</keyword>
<dbReference type="RefSeq" id="WP_013171936.1">
    <property type="nucleotide sequence ID" value="NC_014219.1"/>
</dbReference>
<dbReference type="PRINTS" id="PR00765">
    <property type="entry name" value="CRBOXYPTASEA"/>
</dbReference>